<accession>A0A7S3J2W9</accession>
<dbReference type="AlphaFoldDB" id="A0A7S3J2W9"/>
<name>A0A7S3J2W9_9SPIT</name>
<dbReference type="InterPro" id="IPR029033">
    <property type="entry name" value="His_PPase_superfam"/>
</dbReference>
<reference evidence="1" key="1">
    <citation type="submission" date="2021-01" db="EMBL/GenBank/DDBJ databases">
        <authorList>
            <person name="Corre E."/>
            <person name="Pelletier E."/>
            <person name="Niang G."/>
            <person name="Scheremetjew M."/>
            <person name="Finn R."/>
            <person name="Kale V."/>
            <person name="Holt S."/>
            <person name="Cochrane G."/>
            <person name="Meng A."/>
            <person name="Brown T."/>
            <person name="Cohen L."/>
        </authorList>
    </citation>
    <scope>NUCLEOTIDE SEQUENCE</scope>
    <source>
        <strain evidence="1">FSP1.4</strain>
    </source>
</reference>
<sequence>MQSAYYTFKEHPNFRKIKFVILPKTREIISHSSGVPGNIDSTISELKDLFPNLDDSELDKYSDRLHYFIEDLDLHMYDELMELKEFKEKDEIQSNIFDLIIERSQGTIRRKVESNLNVLRRVNATKKLVSEYTSTLAPTDKVVVVSHYFFLMMWTGEWHGSMTNENGDVRHPDSSFHFHSSDICYSNTRISEFDGPAE</sequence>
<dbReference type="EMBL" id="HBII01007437">
    <property type="protein sequence ID" value="CAE0344397.1"/>
    <property type="molecule type" value="Transcribed_RNA"/>
</dbReference>
<evidence type="ECO:0000313" key="1">
    <source>
        <dbReference type="EMBL" id="CAE0344397.1"/>
    </source>
</evidence>
<protein>
    <submittedName>
        <fullName evidence="1">Uncharacterized protein</fullName>
    </submittedName>
</protein>
<organism evidence="1">
    <name type="scientific">Euplotes harpa</name>
    <dbReference type="NCBI Taxonomy" id="151035"/>
    <lineage>
        <taxon>Eukaryota</taxon>
        <taxon>Sar</taxon>
        <taxon>Alveolata</taxon>
        <taxon>Ciliophora</taxon>
        <taxon>Intramacronucleata</taxon>
        <taxon>Spirotrichea</taxon>
        <taxon>Hypotrichia</taxon>
        <taxon>Euplotida</taxon>
        <taxon>Euplotidae</taxon>
        <taxon>Euplotes</taxon>
    </lineage>
</organism>
<dbReference type="SUPFAM" id="SSF53254">
    <property type="entry name" value="Phosphoglycerate mutase-like"/>
    <property type="match status" value="1"/>
</dbReference>
<proteinExistence type="predicted"/>
<gene>
    <name evidence="1" type="ORF">EHAR0213_LOCUS3304</name>
</gene>